<comment type="caution">
    <text evidence="2">The sequence shown here is derived from an EMBL/GenBank/DDBJ whole genome shotgun (WGS) entry which is preliminary data.</text>
</comment>
<dbReference type="AlphaFoldDB" id="A0A2M7XCS0"/>
<accession>A0A2M7XCS0</accession>
<dbReference type="EMBL" id="PFWU01000029">
    <property type="protein sequence ID" value="PJA45612.1"/>
    <property type="molecule type" value="Genomic_DNA"/>
</dbReference>
<evidence type="ECO:0000313" key="3">
    <source>
        <dbReference type="Proteomes" id="UP000229385"/>
    </source>
</evidence>
<gene>
    <name evidence="2" type="ORF">CO174_02345</name>
</gene>
<dbReference type="Proteomes" id="UP000229385">
    <property type="component" value="Unassembled WGS sequence"/>
</dbReference>
<dbReference type="InterPro" id="IPR001849">
    <property type="entry name" value="PH_domain"/>
</dbReference>
<reference evidence="3" key="1">
    <citation type="submission" date="2017-09" db="EMBL/GenBank/DDBJ databases">
        <title>Depth-based differentiation of microbial function through sediment-hosted aquifers and enrichment of novel symbionts in the deep terrestrial subsurface.</title>
        <authorList>
            <person name="Probst A.J."/>
            <person name="Ladd B."/>
            <person name="Jarett J.K."/>
            <person name="Geller-Mcgrath D.E."/>
            <person name="Sieber C.M.K."/>
            <person name="Emerson J.B."/>
            <person name="Anantharaman K."/>
            <person name="Thomas B.C."/>
            <person name="Malmstrom R."/>
            <person name="Stieglmeier M."/>
            <person name="Klingl A."/>
            <person name="Woyke T."/>
            <person name="Ryan C.M."/>
            <person name="Banfield J.F."/>
        </authorList>
    </citation>
    <scope>NUCLEOTIDE SEQUENCE [LARGE SCALE GENOMIC DNA]</scope>
</reference>
<evidence type="ECO:0000259" key="1">
    <source>
        <dbReference type="PROSITE" id="PS50003"/>
    </source>
</evidence>
<evidence type="ECO:0000313" key="2">
    <source>
        <dbReference type="EMBL" id="PJA45612.1"/>
    </source>
</evidence>
<organism evidence="2 3">
    <name type="scientific">Candidatus Uhrbacteria bacterium CG_4_9_14_3_um_filter_50_9</name>
    <dbReference type="NCBI Taxonomy" id="1975035"/>
    <lineage>
        <taxon>Bacteria</taxon>
        <taxon>Candidatus Uhriibacteriota</taxon>
    </lineage>
</organism>
<name>A0A2M7XCS0_9BACT</name>
<proteinExistence type="predicted"/>
<sequence>MNEEKKNNWFQALQDKINSLSEQFGLDEVQTHAFRDFVVTTAREQFKIGSRSGAGWAFKKAREEDGVSAG</sequence>
<feature type="domain" description="PH" evidence="1">
    <location>
        <begin position="1"/>
        <end position="18"/>
    </location>
</feature>
<protein>
    <recommendedName>
        <fullName evidence="1">PH domain-containing protein</fullName>
    </recommendedName>
</protein>
<dbReference type="PROSITE" id="PS50003">
    <property type="entry name" value="PH_DOMAIN"/>
    <property type="match status" value="1"/>
</dbReference>